<evidence type="ECO:0000313" key="4">
    <source>
        <dbReference type="EMBL" id="MBD8050460.1"/>
    </source>
</evidence>
<gene>
    <name evidence="4" type="ORF">IC609_07880</name>
</gene>
<dbReference type="InterPro" id="IPR050595">
    <property type="entry name" value="Bact_response_regulator"/>
</dbReference>
<dbReference type="SMART" id="SM00448">
    <property type="entry name" value="REC"/>
    <property type="match status" value="1"/>
</dbReference>
<accession>A0A927FFG5</accession>
<dbReference type="InterPro" id="IPR011006">
    <property type="entry name" value="CheY-like_superfamily"/>
</dbReference>
<proteinExistence type="predicted"/>
<dbReference type="Proteomes" id="UP000647424">
    <property type="component" value="Unassembled WGS sequence"/>
</dbReference>
<keyword evidence="1 2" id="KW-0597">Phosphoprotein</keyword>
<dbReference type="Pfam" id="PF00072">
    <property type="entry name" value="Response_reg"/>
    <property type="match status" value="1"/>
</dbReference>
<dbReference type="PANTHER" id="PTHR44591:SF3">
    <property type="entry name" value="RESPONSE REGULATORY DOMAIN-CONTAINING PROTEIN"/>
    <property type="match status" value="1"/>
</dbReference>
<keyword evidence="5" id="KW-1185">Reference proteome</keyword>
<name>A0A927FFG5_9BURK</name>
<dbReference type="AlphaFoldDB" id="A0A927FFG5"/>
<dbReference type="Gene3D" id="3.40.50.2300">
    <property type="match status" value="1"/>
</dbReference>
<organism evidence="4 5">
    <name type="scientific">Limnohabitans radicicola</name>
    <dbReference type="NCBI Taxonomy" id="2771427"/>
    <lineage>
        <taxon>Bacteria</taxon>
        <taxon>Pseudomonadati</taxon>
        <taxon>Pseudomonadota</taxon>
        <taxon>Betaproteobacteria</taxon>
        <taxon>Burkholderiales</taxon>
        <taxon>Comamonadaceae</taxon>
        <taxon>Limnohabitans</taxon>
    </lineage>
</organism>
<sequence>MATILLVDDEDLLREGVREILEMSDFSVIEAPDGQEALRQFALADKVDLVITDIVMPNLDGVDFVTKLREMFPDVPILTISGGSRVVSARFGLDSALLSGANASLTKPFTAKQLLEKVKSLLPA</sequence>
<dbReference type="RefSeq" id="WP_191818971.1">
    <property type="nucleotide sequence ID" value="NZ_JACYFT010000002.1"/>
</dbReference>
<evidence type="ECO:0000259" key="3">
    <source>
        <dbReference type="PROSITE" id="PS50110"/>
    </source>
</evidence>
<evidence type="ECO:0000256" key="2">
    <source>
        <dbReference type="PROSITE-ProRule" id="PRU00169"/>
    </source>
</evidence>
<dbReference type="GO" id="GO:0000160">
    <property type="term" value="P:phosphorelay signal transduction system"/>
    <property type="evidence" value="ECO:0007669"/>
    <property type="project" value="InterPro"/>
</dbReference>
<reference evidence="4" key="1">
    <citation type="submission" date="2020-09" db="EMBL/GenBank/DDBJ databases">
        <title>Genome seq and assembly of Limnohabitants sp.</title>
        <authorList>
            <person name="Chhetri G."/>
        </authorList>
    </citation>
    <scope>NUCLEOTIDE SEQUENCE</scope>
    <source>
        <strain evidence="4">JUR4</strain>
    </source>
</reference>
<evidence type="ECO:0000313" key="5">
    <source>
        <dbReference type="Proteomes" id="UP000647424"/>
    </source>
</evidence>
<dbReference type="PANTHER" id="PTHR44591">
    <property type="entry name" value="STRESS RESPONSE REGULATOR PROTEIN 1"/>
    <property type="match status" value="1"/>
</dbReference>
<feature type="modified residue" description="4-aspartylphosphate" evidence="2">
    <location>
        <position position="53"/>
    </location>
</feature>
<comment type="caution">
    <text evidence="4">The sequence shown here is derived from an EMBL/GenBank/DDBJ whole genome shotgun (WGS) entry which is preliminary data.</text>
</comment>
<evidence type="ECO:0000256" key="1">
    <source>
        <dbReference type="ARBA" id="ARBA00022553"/>
    </source>
</evidence>
<dbReference type="EMBL" id="JACYFT010000002">
    <property type="protein sequence ID" value="MBD8050460.1"/>
    <property type="molecule type" value="Genomic_DNA"/>
</dbReference>
<feature type="domain" description="Response regulatory" evidence="3">
    <location>
        <begin position="3"/>
        <end position="122"/>
    </location>
</feature>
<dbReference type="SUPFAM" id="SSF52172">
    <property type="entry name" value="CheY-like"/>
    <property type="match status" value="1"/>
</dbReference>
<protein>
    <submittedName>
        <fullName evidence="4">Response regulator</fullName>
    </submittedName>
</protein>
<dbReference type="PROSITE" id="PS50110">
    <property type="entry name" value="RESPONSE_REGULATORY"/>
    <property type="match status" value="1"/>
</dbReference>
<dbReference type="InterPro" id="IPR001789">
    <property type="entry name" value="Sig_transdc_resp-reg_receiver"/>
</dbReference>